<dbReference type="PROSITE" id="PS00198">
    <property type="entry name" value="4FE4S_FER_1"/>
    <property type="match status" value="1"/>
</dbReference>
<evidence type="ECO:0000256" key="1">
    <source>
        <dbReference type="ARBA" id="ARBA00022485"/>
    </source>
</evidence>
<dbReference type="KEGG" id="dbc:MFMK1_002337"/>
<dbReference type="Pfam" id="PF13183">
    <property type="entry name" value="Fer4_8"/>
    <property type="match status" value="1"/>
</dbReference>
<dbReference type="RefSeq" id="WP_366921915.1">
    <property type="nucleotide sequence ID" value="NZ_CP121694.1"/>
</dbReference>
<proteinExistence type="predicted"/>
<keyword evidence="4" id="KW-0408">Iron</keyword>
<dbReference type="Proteomes" id="UP001329915">
    <property type="component" value="Chromosome"/>
</dbReference>
<reference evidence="7 8" key="1">
    <citation type="submission" date="2023-04" db="EMBL/GenBank/DDBJ databases">
        <authorList>
            <person name="Hsu D."/>
        </authorList>
    </citation>
    <scope>NUCLEOTIDE SEQUENCE [LARGE SCALE GENOMIC DNA]</scope>
    <source>
        <strain evidence="7 8">MK1</strain>
    </source>
</reference>
<evidence type="ECO:0000256" key="4">
    <source>
        <dbReference type="ARBA" id="ARBA00023004"/>
    </source>
</evidence>
<accession>A0AAU0UQM4</accession>
<dbReference type="AlphaFoldDB" id="A0AAU0UQM4"/>
<dbReference type="GO" id="GO:0051539">
    <property type="term" value="F:4 iron, 4 sulfur cluster binding"/>
    <property type="evidence" value="ECO:0007669"/>
    <property type="project" value="UniProtKB-KW"/>
</dbReference>
<keyword evidence="5" id="KW-0411">Iron-sulfur</keyword>
<dbReference type="EMBL" id="CP121694">
    <property type="protein sequence ID" value="WRO22506.1"/>
    <property type="molecule type" value="Genomic_DNA"/>
</dbReference>
<dbReference type="InterPro" id="IPR017896">
    <property type="entry name" value="4Fe4S_Fe-S-bd"/>
</dbReference>
<keyword evidence="2" id="KW-0479">Metal-binding</keyword>
<dbReference type="InterPro" id="IPR051460">
    <property type="entry name" value="HdrC_iron-sulfur_subunit"/>
</dbReference>
<dbReference type="InterPro" id="IPR009051">
    <property type="entry name" value="Helical_ferredxn"/>
</dbReference>
<dbReference type="PANTHER" id="PTHR43255">
    <property type="entry name" value="IRON-SULFUR-BINDING OXIDOREDUCTASE FADF-RELATED-RELATED"/>
    <property type="match status" value="1"/>
</dbReference>
<keyword evidence="8" id="KW-1185">Reference proteome</keyword>
<sequence>MVSTGKSIAPSFSFLKQLEDKSGQPVSRCYQCKKCTGGCPMSFAMDFNPNQVVRLVQLGQQERLLKSRTIWVCACCKTCADRCPNGIDISAVNDALKDMAAEQNVALGDTMVPAFHESFLASIQRHGRIYEAGMLLGFKLKTKAYTQDMGLGIEFVKKGKLKFLPEKISQVKEIKQIFEKAKAKEGSR</sequence>
<dbReference type="GO" id="GO:0046872">
    <property type="term" value="F:metal ion binding"/>
    <property type="evidence" value="ECO:0007669"/>
    <property type="project" value="UniProtKB-KW"/>
</dbReference>
<feature type="domain" description="4Fe-4S ferredoxin-type" evidence="6">
    <location>
        <begin position="26"/>
        <end position="87"/>
    </location>
</feature>
<dbReference type="GO" id="GO:0016491">
    <property type="term" value="F:oxidoreductase activity"/>
    <property type="evidence" value="ECO:0007669"/>
    <property type="project" value="UniProtKB-KW"/>
</dbReference>
<protein>
    <submittedName>
        <fullName evidence="7">4Fe-4S dicluster domain-containing protein</fullName>
    </submittedName>
</protein>
<dbReference type="GO" id="GO:0005886">
    <property type="term" value="C:plasma membrane"/>
    <property type="evidence" value="ECO:0007669"/>
    <property type="project" value="TreeGrafter"/>
</dbReference>
<dbReference type="Gene3D" id="1.10.1060.10">
    <property type="entry name" value="Alpha-helical ferredoxin"/>
    <property type="match status" value="1"/>
</dbReference>
<evidence type="ECO:0000313" key="8">
    <source>
        <dbReference type="Proteomes" id="UP001329915"/>
    </source>
</evidence>
<gene>
    <name evidence="7" type="ORF">MFMK1_002337</name>
</gene>
<evidence type="ECO:0000256" key="2">
    <source>
        <dbReference type="ARBA" id="ARBA00022723"/>
    </source>
</evidence>
<dbReference type="PANTHER" id="PTHR43255:SF1">
    <property type="entry name" value="IRON-SULFUR-BINDING OXIDOREDUCTASE FADF-RELATED"/>
    <property type="match status" value="1"/>
</dbReference>
<keyword evidence="1" id="KW-0004">4Fe-4S</keyword>
<organism evidence="7 8">
    <name type="scientific">Metallumcola ferriviriculae</name>
    <dbReference type="NCBI Taxonomy" id="3039180"/>
    <lineage>
        <taxon>Bacteria</taxon>
        <taxon>Bacillati</taxon>
        <taxon>Bacillota</taxon>
        <taxon>Clostridia</taxon>
        <taxon>Neomoorellales</taxon>
        <taxon>Desulfitibacteraceae</taxon>
        <taxon>Metallumcola</taxon>
    </lineage>
</organism>
<evidence type="ECO:0000256" key="5">
    <source>
        <dbReference type="ARBA" id="ARBA00023014"/>
    </source>
</evidence>
<dbReference type="SUPFAM" id="SSF46548">
    <property type="entry name" value="alpha-helical ferredoxin"/>
    <property type="match status" value="1"/>
</dbReference>
<evidence type="ECO:0000313" key="7">
    <source>
        <dbReference type="EMBL" id="WRO22506.1"/>
    </source>
</evidence>
<evidence type="ECO:0000259" key="6">
    <source>
        <dbReference type="Pfam" id="PF13183"/>
    </source>
</evidence>
<evidence type="ECO:0000256" key="3">
    <source>
        <dbReference type="ARBA" id="ARBA00023002"/>
    </source>
</evidence>
<name>A0AAU0UQM4_9FIRM</name>
<keyword evidence="3" id="KW-0560">Oxidoreductase</keyword>
<dbReference type="InterPro" id="IPR017900">
    <property type="entry name" value="4Fe4S_Fe_S_CS"/>
</dbReference>